<evidence type="ECO:0000256" key="1">
    <source>
        <dbReference type="SAM" id="Phobius"/>
    </source>
</evidence>
<protein>
    <recommendedName>
        <fullName evidence="4">YD repeat-containing protein</fullName>
    </recommendedName>
</protein>
<dbReference type="EMBL" id="JAJTWT010000006">
    <property type="protein sequence ID" value="MCE4538918.1"/>
    <property type="molecule type" value="Genomic_DNA"/>
</dbReference>
<evidence type="ECO:0008006" key="4">
    <source>
        <dbReference type="Google" id="ProtNLM"/>
    </source>
</evidence>
<dbReference type="Proteomes" id="UP001201463">
    <property type="component" value="Unassembled WGS sequence"/>
</dbReference>
<dbReference type="InterPro" id="IPR006530">
    <property type="entry name" value="YD"/>
</dbReference>
<keyword evidence="1" id="KW-1133">Transmembrane helix</keyword>
<sequence>MQAAPLSAGQPAAPTARRHRRGAAVYIAGALAGLLSLLHGSLATAAGYYDEQGYFVREAKAVSSLGPQLFGEQVNHSNGGVSFVQTDISLKGNSALPMAVARSLRSSPALPFTVGHFGKWDLEIPRVHGFFTSKGFTNASYGTNRCSSFSAPPNVSGSKGGWFFTKEYWQGNMLYVPGAGDQEILKRDPSVAAPADGNSYPLSTRELWMIRCIPLAAGGTGEGFLAVSPSGVQYQFDRLVQRTAGSMQNDYGSSTGRVDVWILPSVIRDRFGNTVTFTYDATTPMRLLKMTASDGRAITFTYGTGNRIATASDGVNTWSYGYDGTGDLSSVTLPDSSTWTFSHDPYFFYTDASTSPTRSVATSGKCRRGSAPSP</sequence>
<dbReference type="NCBIfam" id="TIGR01643">
    <property type="entry name" value="YD_repeat_2x"/>
    <property type="match status" value="1"/>
</dbReference>
<reference evidence="2 3" key="1">
    <citation type="submission" date="2021-12" db="EMBL/GenBank/DDBJ databases">
        <title>Genome seq of p7.</title>
        <authorList>
            <person name="Seo T."/>
        </authorList>
    </citation>
    <scope>NUCLEOTIDE SEQUENCE [LARGE SCALE GENOMIC DNA]</scope>
    <source>
        <strain evidence="2 3">P7</strain>
    </source>
</reference>
<organism evidence="2 3">
    <name type="scientific">Pelomonas caseinilytica</name>
    <dbReference type="NCBI Taxonomy" id="2906763"/>
    <lineage>
        <taxon>Bacteria</taxon>
        <taxon>Pseudomonadati</taxon>
        <taxon>Pseudomonadota</taxon>
        <taxon>Betaproteobacteria</taxon>
        <taxon>Burkholderiales</taxon>
        <taxon>Sphaerotilaceae</taxon>
        <taxon>Roseateles</taxon>
    </lineage>
</organism>
<keyword evidence="1" id="KW-0472">Membrane</keyword>
<feature type="transmembrane region" description="Helical" evidence="1">
    <location>
        <begin position="23"/>
        <end position="49"/>
    </location>
</feature>
<accession>A0ABS8XK00</accession>
<keyword evidence="1" id="KW-0812">Transmembrane</keyword>
<proteinExistence type="predicted"/>
<name>A0ABS8XK00_9BURK</name>
<evidence type="ECO:0000313" key="3">
    <source>
        <dbReference type="Proteomes" id="UP001201463"/>
    </source>
</evidence>
<keyword evidence="3" id="KW-1185">Reference proteome</keyword>
<gene>
    <name evidence="2" type="ORF">LXT12_16820</name>
</gene>
<dbReference type="Gene3D" id="2.180.10.10">
    <property type="entry name" value="RHS repeat-associated core"/>
    <property type="match status" value="1"/>
</dbReference>
<comment type="caution">
    <text evidence="2">The sequence shown here is derived from an EMBL/GenBank/DDBJ whole genome shotgun (WGS) entry which is preliminary data.</text>
</comment>
<dbReference type="RefSeq" id="WP_233393436.1">
    <property type="nucleotide sequence ID" value="NZ_JAJTWT010000006.1"/>
</dbReference>
<evidence type="ECO:0000313" key="2">
    <source>
        <dbReference type="EMBL" id="MCE4538918.1"/>
    </source>
</evidence>